<sequence>MTRKLPWDISKAGRVKRSPSHTTPKRRKTKRTGSETPESEGPQRRRFKSTTPGREPSTSPPPEPPPESFMSDGMDHDDKYRMVEDEFLSVAQLFTVHLHTTEYKRQQIQVKSCNAEAIHSISRPVTGQMPNQTKRKLESAERSKLQRTAVDGMLKKESKDPVDSDDSDTGDLPYVGTTLHGLMDSPRKKAASLAGGTSLQLATRAAAGFTKGVRYKSSPTRPQNFSQRSSVGRSRPHLGHESAPDSTDDGEDDDLDGPVSALKLPKREVKVEIKQELTSLSLMKSLPDALISREKSVSRFKTSTATGPIINPLPKITSLISDCGISASNQVPRSDHLRRQRPKRELKAGDSKKLDVIPNFL</sequence>
<feature type="region of interest" description="Disordered" evidence="1">
    <location>
        <begin position="125"/>
        <end position="183"/>
    </location>
</feature>
<dbReference type="Proteomes" id="UP000824998">
    <property type="component" value="Unassembled WGS sequence"/>
</dbReference>
<evidence type="ECO:0000256" key="1">
    <source>
        <dbReference type="SAM" id="MobiDB-lite"/>
    </source>
</evidence>
<organism evidence="2 3">
    <name type="scientific">Amylocarpus encephaloides</name>
    <dbReference type="NCBI Taxonomy" id="45428"/>
    <lineage>
        <taxon>Eukaryota</taxon>
        <taxon>Fungi</taxon>
        <taxon>Dikarya</taxon>
        <taxon>Ascomycota</taxon>
        <taxon>Pezizomycotina</taxon>
        <taxon>Leotiomycetes</taxon>
        <taxon>Helotiales</taxon>
        <taxon>Helotiales incertae sedis</taxon>
        <taxon>Amylocarpus</taxon>
    </lineage>
</organism>
<feature type="compositionally biased region" description="Polar residues" evidence="1">
    <location>
        <begin position="217"/>
        <end position="232"/>
    </location>
</feature>
<proteinExistence type="predicted"/>
<feature type="compositionally biased region" description="Basic and acidic residues" evidence="1">
    <location>
        <begin position="153"/>
        <end position="162"/>
    </location>
</feature>
<dbReference type="EMBL" id="MU251421">
    <property type="protein sequence ID" value="KAG9235857.1"/>
    <property type="molecule type" value="Genomic_DNA"/>
</dbReference>
<comment type="caution">
    <text evidence="2">The sequence shown here is derived from an EMBL/GenBank/DDBJ whole genome shotgun (WGS) entry which is preliminary data.</text>
</comment>
<feature type="region of interest" description="Disordered" evidence="1">
    <location>
        <begin position="212"/>
        <end position="261"/>
    </location>
</feature>
<protein>
    <submittedName>
        <fullName evidence="2">Uncharacterized protein</fullName>
    </submittedName>
</protein>
<dbReference type="OrthoDB" id="5374569at2759"/>
<feature type="compositionally biased region" description="Basic residues" evidence="1">
    <location>
        <begin position="13"/>
        <end position="31"/>
    </location>
</feature>
<evidence type="ECO:0000313" key="2">
    <source>
        <dbReference type="EMBL" id="KAG9235857.1"/>
    </source>
</evidence>
<reference evidence="2" key="1">
    <citation type="journal article" date="2021" name="IMA Fungus">
        <title>Genomic characterization of three marine fungi, including Emericellopsis atlantica sp. nov. with signatures of a generalist lifestyle and marine biomass degradation.</title>
        <authorList>
            <person name="Hagestad O.C."/>
            <person name="Hou L."/>
            <person name="Andersen J.H."/>
            <person name="Hansen E.H."/>
            <person name="Altermark B."/>
            <person name="Li C."/>
            <person name="Kuhnert E."/>
            <person name="Cox R.J."/>
            <person name="Crous P.W."/>
            <person name="Spatafora J.W."/>
            <person name="Lail K."/>
            <person name="Amirebrahimi M."/>
            <person name="Lipzen A."/>
            <person name="Pangilinan J."/>
            <person name="Andreopoulos W."/>
            <person name="Hayes R.D."/>
            <person name="Ng V."/>
            <person name="Grigoriev I.V."/>
            <person name="Jackson S.A."/>
            <person name="Sutton T.D.S."/>
            <person name="Dobson A.D.W."/>
            <person name="Rama T."/>
        </authorList>
    </citation>
    <scope>NUCLEOTIDE SEQUENCE</scope>
    <source>
        <strain evidence="2">TRa018bII</strain>
    </source>
</reference>
<dbReference type="AlphaFoldDB" id="A0A9P8C727"/>
<evidence type="ECO:0000313" key="3">
    <source>
        <dbReference type="Proteomes" id="UP000824998"/>
    </source>
</evidence>
<feature type="compositionally biased region" description="Basic and acidic residues" evidence="1">
    <location>
        <begin position="333"/>
        <end position="349"/>
    </location>
</feature>
<gene>
    <name evidence="2" type="ORF">BJ875DRAFT_256908</name>
</gene>
<keyword evidence="3" id="KW-1185">Reference proteome</keyword>
<feature type="region of interest" description="Disordered" evidence="1">
    <location>
        <begin position="1"/>
        <end position="80"/>
    </location>
</feature>
<feature type="compositionally biased region" description="Acidic residues" evidence="1">
    <location>
        <begin position="246"/>
        <end position="256"/>
    </location>
</feature>
<feature type="region of interest" description="Disordered" evidence="1">
    <location>
        <begin position="327"/>
        <end position="349"/>
    </location>
</feature>
<feature type="compositionally biased region" description="Pro residues" evidence="1">
    <location>
        <begin position="58"/>
        <end position="67"/>
    </location>
</feature>
<feature type="compositionally biased region" description="Basic and acidic residues" evidence="1">
    <location>
        <begin position="135"/>
        <end position="144"/>
    </location>
</feature>
<accession>A0A9P8C727</accession>
<name>A0A9P8C727_9HELO</name>